<name>A0A9W4X4A1_9GLOM</name>
<feature type="non-terminal residue" evidence="1">
    <location>
        <position position="49"/>
    </location>
</feature>
<dbReference type="Proteomes" id="UP001153678">
    <property type="component" value="Unassembled WGS sequence"/>
</dbReference>
<comment type="caution">
    <text evidence="1">The sequence shown here is derived from an EMBL/GenBank/DDBJ whole genome shotgun (WGS) entry which is preliminary data.</text>
</comment>
<evidence type="ECO:0000313" key="2">
    <source>
        <dbReference type="Proteomes" id="UP001153678"/>
    </source>
</evidence>
<reference evidence="1" key="1">
    <citation type="submission" date="2022-08" db="EMBL/GenBank/DDBJ databases">
        <authorList>
            <person name="Kallberg Y."/>
            <person name="Tangrot J."/>
            <person name="Rosling A."/>
        </authorList>
    </citation>
    <scope>NUCLEOTIDE SEQUENCE</scope>
    <source>
        <strain evidence="1">Wild A</strain>
    </source>
</reference>
<dbReference type="AlphaFoldDB" id="A0A9W4X4A1"/>
<evidence type="ECO:0000313" key="1">
    <source>
        <dbReference type="EMBL" id="CAI2194058.1"/>
    </source>
</evidence>
<proteinExistence type="predicted"/>
<organism evidence="1 2">
    <name type="scientific">Funneliformis geosporum</name>
    <dbReference type="NCBI Taxonomy" id="1117311"/>
    <lineage>
        <taxon>Eukaryota</taxon>
        <taxon>Fungi</taxon>
        <taxon>Fungi incertae sedis</taxon>
        <taxon>Mucoromycota</taxon>
        <taxon>Glomeromycotina</taxon>
        <taxon>Glomeromycetes</taxon>
        <taxon>Glomerales</taxon>
        <taxon>Glomeraceae</taxon>
        <taxon>Funneliformis</taxon>
    </lineage>
</organism>
<sequence length="49" mass="5906">CNNMHHPIVILLVDRGPDENPWHLKNIKQYCQYFRDADLDYMIIRTHAP</sequence>
<dbReference type="OrthoDB" id="7698126at2759"/>
<keyword evidence="2" id="KW-1185">Reference proteome</keyword>
<dbReference type="EMBL" id="CAMKVN010010383">
    <property type="protein sequence ID" value="CAI2194058.1"/>
    <property type="molecule type" value="Genomic_DNA"/>
</dbReference>
<accession>A0A9W4X4A1</accession>
<protein>
    <submittedName>
        <fullName evidence="1">13627_t:CDS:1</fullName>
    </submittedName>
</protein>
<gene>
    <name evidence="1" type="ORF">FWILDA_LOCUS16386</name>
</gene>
<feature type="non-terminal residue" evidence="1">
    <location>
        <position position="1"/>
    </location>
</feature>